<protein>
    <submittedName>
        <fullName evidence="10">Multidrug resistance-associated protein 14</fullName>
    </submittedName>
</protein>
<evidence type="ECO:0000256" key="7">
    <source>
        <dbReference type="ARBA" id="ARBA00023136"/>
    </source>
</evidence>
<evidence type="ECO:0000259" key="9">
    <source>
        <dbReference type="PROSITE" id="PS50929"/>
    </source>
</evidence>
<dbReference type="CDD" id="cd18580">
    <property type="entry name" value="ABC_6TM_ABCC_D2"/>
    <property type="match status" value="1"/>
</dbReference>
<organism evidence="10 11">
    <name type="scientific">Actinidia rufa</name>
    <dbReference type="NCBI Taxonomy" id="165716"/>
    <lineage>
        <taxon>Eukaryota</taxon>
        <taxon>Viridiplantae</taxon>
        <taxon>Streptophyta</taxon>
        <taxon>Embryophyta</taxon>
        <taxon>Tracheophyta</taxon>
        <taxon>Spermatophyta</taxon>
        <taxon>Magnoliopsida</taxon>
        <taxon>eudicotyledons</taxon>
        <taxon>Gunneridae</taxon>
        <taxon>Pentapetalae</taxon>
        <taxon>asterids</taxon>
        <taxon>Ericales</taxon>
        <taxon>Actinidiaceae</taxon>
        <taxon>Actinidia</taxon>
    </lineage>
</organism>
<keyword evidence="3 8" id="KW-0812">Transmembrane</keyword>
<keyword evidence="7 8" id="KW-0472">Membrane</keyword>
<keyword evidence="4" id="KW-0547">Nucleotide-binding</keyword>
<dbReference type="InterPro" id="IPR027417">
    <property type="entry name" value="P-loop_NTPase"/>
</dbReference>
<dbReference type="GO" id="GO:0016020">
    <property type="term" value="C:membrane"/>
    <property type="evidence" value="ECO:0007669"/>
    <property type="project" value="UniProtKB-SubCell"/>
</dbReference>
<dbReference type="GO" id="GO:0140359">
    <property type="term" value="F:ABC-type transporter activity"/>
    <property type="evidence" value="ECO:0007669"/>
    <property type="project" value="InterPro"/>
</dbReference>
<feature type="domain" description="ABC transmembrane type-1" evidence="9">
    <location>
        <begin position="176"/>
        <end position="325"/>
    </location>
</feature>
<evidence type="ECO:0000256" key="2">
    <source>
        <dbReference type="ARBA" id="ARBA00022448"/>
    </source>
</evidence>
<evidence type="ECO:0000256" key="5">
    <source>
        <dbReference type="ARBA" id="ARBA00022840"/>
    </source>
</evidence>
<dbReference type="InterPro" id="IPR050173">
    <property type="entry name" value="ABC_transporter_C-like"/>
</dbReference>
<dbReference type="EMBL" id="BJWL01000002">
    <property type="protein sequence ID" value="GFY81869.1"/>
    <property type="molecule type" value="Genomic_DNA"/>
</dbReference>
<keyword evidence="2" id="KW-0813">Transport</keyword>
<dbReference type="InterPro" id="IPR044726">
    <property type="entry name" value="ABCC_6TM_D2"/>
</dbReference>
<evidence type="ECO:0000256" key="1">
    <source>
        <dbReference type="ARBA" id="ARBA00004141"/>
    </source>
</evidence>
<keyword evidence="11" id="KW-1185">Reference proteome</keyword>
<feature type="transmembrane region" description="Helical" evidence="8">
    <location>
        <begin position="298"/>
        <end position="320"/>
    </location>
</feature>
<sequence>MISVICSGFAKIWGFVGLYGWVEDFVGWVLVLNLKYESPYFELERERDVDIIGKGEEALAANCGITSQIINLLISDGEILHAAPYHHLLDSSREFQDLVNAHKETAGTEKVAEVSSSQKHPISAKEIRKTRIENNSKTSGGDKLIKQEEREVGDTGFRPYVQYLNQNRGYLFLSMASLCHLAFQIGQILQNTWMAASVENPRVSTLRLIIVYLVIGFSSMVFLLGRSLCTVALGMESSKSLFSQLLNSLFRAPMSFYDSTPLGRILSRMSSDLSIVDLDVPFNFILSIGATINAYSNLIVLAVVTWQVLFVSIPMIYLAILLQRLEILCAIVLSSSALCMVLLPPGTFNPGFIGMALSYGLSLNITLVFSIQNQCTLANYIISVERLNQYMHITSEAPEVIEENHPPVNWPILGKVEIHNLQWEDYSDRCFIPSSGAFKGKHCSRWNQHINDWTSQDPTLFNGTVRYNLDPLSQHIDQEIWEVLGKCQLGEAVQEKEEGLDSLGNSRRWFKLEHGTEAIVLFGPCPFEEKKQDTGALAHRIPTVMDCTMVLAISDGKMVEYDEPLKLMKKEDSLFGQLVKEYWSHYHSAESH</sequence>
<feature type="transmembrane region" description="Helical" evidence="8">
    <location>
        <begin position="209"/>
        <end position="233"/>
    </location>
</feature>
<dbReference type="PANTHER" id="PTHR24223:SF369">
    <property type="entry name" value="ABC TRANSPORTER C FAMILY MEMBER 10"/>
    <property type="match status" value="1"/>
</dbReference>
<evidence type="ECO:0000256" key="4">
    <source>
        <dbReference type="ARBA" id="ARBA00022741"/>
    </source>
</evidence>
<dbReference type="InterPro" id="IPR011527">
    <property type="entry name" value="ABC1_TM_dom"/>
</dbReference>
<evidence type="ECO:0000313" key="10">
    <source>
        <dbReference type="EMBL" id="GFY81869.1"/>
    </source>
</evidence>
<reference evidence="10 11" key="1">
    <citation type="submission" date="2019-07" db="EMBL/GenBank/DDBJ databases">
        <title>De Novo Assembly of kiwifruit Actinidia rufa.</title>
        <authorList>
            <person name="Sugita-Konishi S."/>
            <person name="Sato K."/>
            <person name="Mori E."/>
            <person name="Abe Y."/>
            <person name="Kisaki G."/>
            <person name="Hamano K."/>
            <person name="Suezawa K."/>
            <person name="Otani M."/>
            <person name="Fukuda T."/>
            <person name="Manabe T."/>
            <person name="Gomi K."/>
            <person name="Tabuchi M."/>
            <person name="Akimitsu K."/>
            <person name="Kataoka I."/>
        </authorList>
    </citation>
    <scope>NUCLEOTIDE SEQUENCE [LARGE SCALE GENOMIC DNA]</scope>
    <source>
        <strain evidence="11">cv. Fuchu</strain>
    </source>
</reference>
<evidence type="ECO:0000256" key="8">
    <source>
        <dbReference type="SAM" id="Phobius"/>
    </source>
</evidence>
<evidence type="ECO:0000256" key="6">
    <source>
        <dbReference type="ARBA" id="ARBA00022989"/>
    </source>
</evidence>
<dbReference type="OrthoDB" id="6500128at2759"/>
<dbReference type="AlphaFoldDB" id="A0A7J0E7D7"/>
<dbReference type="PROSITE" id="PS50929">
    <property type="entry name" value="ABC_TM1F"/>
    <property type="match status" value="1"/>
</dbReference>
<dbReference type="GO" id="GO:0005524">
    <property type="term" value="F:ATP binding"/>
    <property type="evidence" value="ECO:0007669"/>
    <property type="project" value="UniProtKB-KW"/>
</dbReference>
<keyword evidence="5" id="KW-0067">ATP-binding</keyword>
<dbReference type="PANTHER" id="PTHR24223">
    <property type="entry name" value="ATP-BINDING CASSETTE SUB-FAMILY C"/>
    <property type="match status" value="1"/>
</dbReference>
<feature type="transmembrane region" description="Helical" evidence="8">
    <location>
        <begin position="273"/>
        <end position="292"/>
    </location>
</feature>
<dbReference type="SUPFAM" id="SSF52540">
    <property type="entry name" value="P-loop containing nucleoside triphosphate hydrolases"/>
    <property type="match status" value="1"/>
</dbReference>
<dbReference type="Gene3D" id="3.40.50.300">
    <property type="entry name" value="P-loop containing nucleotide triphosphate hydrolases"/>
    <property type="match status" value="1"/>
</dbReference>
<name>A0A7J0E7D7_9ERIC</name>
<keyword evidence="6 8" id="KW-1133">Transmembrane helix</keyword>
<proteinExistence type="predicted"/>
<feature type="transmembrane region" description="Helical" evidence="8">
    <location>
        <begin position="327"/>
        <end position="346"/>
    </location>
</feature>
<evidence type="ECO:0000313" key="11">
    <source>
        <dbReference type="Proteomes" id="UP000585474"/>
    </source>
</evidence>
<feature type="transmembrane region" description="Helical" evidence="8">
    <location>
        <begin position="170"/>
        <end position="189"/>
    </location>
</feature>
<dbReference type="SUPFAM" id="SSF90123">
    <property type="entry name" value="ABC transporter transmembrane region"/>
    <property type="match status" value="1"/>
</dbReference>
<dbReference type="Pfam" id="PF00664">
    <property type="entry name" value="ABC_membrane"/>
    <property type="match status" value="1"/>
</dbReference>
<feature type="transmembrane region" description="Helical" evidence="8">
    <location>
        <begin position="352"/>
        <end position="371"/>
    </location>
</feature>
<comment type="caution">
    <text evidence="10">The sequence shown here is derived from an EMBL/GenBank/DDBJ whole genome shotgun (WGS) entry which is preliminary data.</text>
</comment>
<comment type="subcellular location">
    <subcellularLocation>
        <location evidence="1">Membrane</location>
        <topology evidence="1">Multi-pass membrane protein</topology>
    </subcellularLocation>
</comment>
<dbReference type="Gene3D" id="1.20.1560.10">
    <property type="entry name" value="ABC transporter type 1, transmembrane domain"/>
    <property type="match status" value="1"/>
</dbReference>
<dbReference type="Proteomes" id="UP000585474">
    <property type="component" value="Unassembled WGS sequence"/>
</dbReference>
<evidence type="ECO:0000256" key="3">
    <source>
        <dbReference type="ARBA" id="ARBA00022692"/>
    </source>
</evidence>
<gene>
    <name evidence="10" type="ORF">Acr_02g0001090</name>
</gene>
<dbReference type="InterPro" id="IPR036640">
    <property type="entry name" value="ABC1_TM_sf"/>
</dbReference>
<accession>A0A7J0E7D7</accession>